<gene>
    <name evidence="1" type="ORF">P691DRAFT_784659</name>
</gene>
<organism evidence="1 2">
    <name type="scientific">Macrolepiota fuliginosa MF-IS2</name>
    <dbReference type="NCBI Taxonomy" id="1400762"/>
    <lineage>
        <taxon>Eukaryota</taxon>
        <taxon>Fungi</taxon>
        <taxon>Dikarya</taxon>
        <taxon>Basidiomycota</taxon>
        <taxon>Agaricomycotina</taxon>
        <taxon>Agaricomycetes</taxon>
        <taxon>Agaricomycetidae</taxon>
        <taxon>Agaricales</taxon>
        <taxon>Agaricineae</taxon>
        <taxon>Agaricaceae</taxon>
        <taxon>Macrolepiota</taxon>
    </lineage>
</organism>
<dbReference type="OrthoDB" id="341421at2759"/>
<sequence>MSSSGRLALSRDDTLHILKGMNIELTPNTKLPINELERRLENVLDSAQRYTIVFPKVTPYRDKPLSKAFHRNNLAGAFSQREREDPWQNAFERIAGHILTFAGEWEEGGGTLSSVVLKDPVKPHGLVIKIYSIHEVEEKTALMFVGYTAVESPDQAAFGDTVQACLKPIKNAMLYFVTELEQRIVVVFSADLPRRALVLLKDDWKNHKPFCRSVSSGTWYTVTLDRNPFAHLLGVYGPLVNNILGVHVNRFDSGDEIQEKGLSNDAVPENIYDPGEYFLVKIQREVFDRPGQQHRDMLIYDSCKSFEVHMLREREPKVFGAGLAAMGDEMKMYRWACRVGDFQWKICFDRGPDRNPPW</sequence>
<name>A0A9P5XAP4_9AGAR</name>
<protein>
    <submittedName>
        <fullName evidence="1">Uncharacterized protein</fullName>
    </submittedName>
</protein>
<reference evidence="1" key="1">
    <citation type="submission" date="2020-11" db="EMBL/GenBank/DDBJ databases">
        <authorList>
            <consortium name="DOE Joint Genome Institute"/>
            <person name="Ahrendt S."/>
            <person name="Riley R."/>
            <person name="Andreopoulos W."/>
            <person name="Labutti K."/>
            <person name="Pangilinan J."/>
            <person name="Ruiz-Duenas F.J."/>
            <person name="Barrasa J.M."/>
            <person name="Sanchez-Garcia M."/>
            <person name="Camarero S."/>
            <person name="Miyauchi S."/>
            <person name="Serrano A."/>
            <person name="Linde D."/>
            <person name="Babiker R."/>
            <person name="Drula E."/>
            <person name="Ayuso-Fernandez I."/>
            <person name="Pacheco R."/>
            <person name="Padilla G."/>
            <person name="Ferreira P."/>
            <person name="Barriuso J."/>
            <person name="Kellner H."/>
            <person name="Castanera R."/>
            <person name="Alfaro M."/>
            <person name="Ramirez L."/>
            <person name="Pisabarro A.G."/>
            <person name="Kuo A."/>
            <person name="Tritt A."/>
            <person name="Lipzen A."/>
            <person name="He G."/>
            <person name="Yan M."/>
            <person name="Ng V."/>
            <person name="Cullen D."/>
            <person name="Martin F."/>
            <person name="Rosso M.-N."/>
            <person name="Henrissat B."/>
            <person name="Hibbett D."/>
            <person name="Martinez A.T."/>
            <person name="Grigoriev I.V."/>
        </authorList>
    </citation>
    <scope>NUCLEOTIDE SEQUENCE</scope>
    <source>
        <strain evidence="1">MF-IS2</strain>
    </source>
</reference>
<accession>A0A9P5XAP4</accession>
<keyword evidence="2" id="KW-1185">Reference proteome</keyword>
<comment type="caution">
    <text evidence="1">The sequence shown here is derived from an EMBL/GenBank/DDBJ whole genome shotgun (WGS) entry which is preliminary data.</text>
</comment>
<evidence type="ECO:0000313" key="2">
    <source>
        <dbReference type="Proteomes" id="UP000807342"/>
    </source>
</evidence>
<proteinExistence type="predicted"/>
<dbReference type="Proteomes" id="UP000807342">
    <property type="component" value="Unassembled WGS sequence"/>
</dbReference>
<dbReference type="EMBL" id="MU151277">
    <property type="protein sequence ID" value="KAF9445846.1"/>
    <property type="molecule type" value="Genomic_DNA"/>
</dbReference>
<dbReference type="AlphaFoldDB" id="A0A9P5XAP4"/>
<evidence type="ECO:0000313" key="1">
    <source>
        <dbReference type="EMBL" id="KAF9445846.1"/>
    </source>
</evidence>